<feature type="transmembrane region" description="Helical" evidence="2">
    <location>
        <begin position="21"/>
        <end position="43"/>
    </location>
</feature>
<feature type="region of interest" description="Disordered" evidence="1">
    <location>
        <begin position="48"/>
        <end position="81"/>
    </location>
</feature>
<evidence type="ECO:0000256" key="1">
    <source>
        <dbReference type="SAM" id="MobiDB-lite"/>
    </source>
</evidence>
<dbReference type="AlphaFoldDB" id="A0A9P8VWZ8"/>
<reference evidence="3 4" key="1">
    <citation type="journal article" date="2021" name="Nat. Commun.">
        <title>Genetic determinants of endophytism in the Arabidopsis root mycobiome.</title>
        <authorList>
            <person name="Mesny F."/>
            <person name="Miyauchi S."/>
            <person name="Thiergart T."/>
            <person name="Pickel B."/>
            <person name="Atanasova L."/>
            <person name="Karlsson M."/>
            <person name="Huettel B."/>
            <person name="Barry K.W."/>
            <person name="Haridas S."/>
            <person name="Chen C."/>
            <person name="Bauer D."/>
            <person name="Andreopoulos W."/>
            <person name="Pangilinan J."/>
            <person name="LaButti K."/>
            <person name="Riley R."/>
            <person name="Lipzen A."/>
            <person name="Clum A."/>
            <person name="Drula E."/>
            <person name="Henrissat B."/>
            <person name="Kohler A."/>
            <person name="Grigoriev I.V."/>
            <person name="Martin F.M."/>
            <person name="Hacquard S."/>
        </authorList>
    </citation>
    <scope>NUCLEOTIDE SEQUENCE [LARGE SCALE GENOMIC DNA]</scope>
    <source>
        <strain evidence="3 4">MPI-CAGE-CH-0241</strain>
    </source>
</reference>
<evidence type="ECO:0000256" key="2">
    <source>
        <dbReference type="SAM" id="Phobius"/>
    </source>
</evidence>
<protein>
    <submittedName>
        <fullName evidence="3">Uncharacterized protein</fullName>
    </submittedName>
</protein>
<comment type="caution">
    <text evidence="3">The sequence shown here is derived from an EMBL/GenBank/DDBJ whole genome shotgun (WGS) entry which is preliminary data.</text>
</comment>
<dbReference type="EMBL" id="JAGPYM010000021">
    <property type="protein sequence ID" value="KAH6884078.1"/>
    <property type="molecule type" value="Genomic_DNA"/>
</dbReference>
<keyword evidence="2" id="KW-1133">Transmembrane helix</keyword>
<keyword evidence="2" id="KW-0472">Membrane</keyword>
<keyword evidence="4" id="KW-1185">Reference proteome</keyword>
<name>A0A9P8VWZ8_9HYPO</name>
<organism evidence="3 4">
    <name type="scientific">Thelonectria olida</name>
    <dbReference type="NCBI Taxonomy" id="1576542"/>
    <lineage>
        <taxon>Eukaryota</taxon>
        <taxon>Fungi</taxon>
        <taxon>Dikarya</taxon>
        <taxon>Ascomycota</taxon>
        <taxon>Pezizomycotina</taxon>
        <taxon>Sordariomycetes</taxon>
        <taxon>Hypocreomycetidae</taxon>
        <taxon>Hypocreales</taxon>
        <taxon>Nectriaceae</taxon>
        <taxon>Thelonectria</taxon>
    </lineage>
</organism>
<accession>A0A9P8VWZ8</accession>
<keyword evidence="2" id="KW-0812">Transmembrane</keyword>
<sequence length="124" mass="13754">MFVRLRLGDSKIASCCSVWKGGFSWLSIGTLFLFPLTPLLASWPSLVDNASTSSSPHVKRNVSHRGSATPTRRPKQDQTPCHQRISCCSWVDLFRPKWGSTRARLGWQARLTRGGCGVGHSQVE</sequence>
<dbReference type="Proteomes" id="UP000777438">
    <property type="component" value="Unassembled WGS sequence"/>
</dbReference>
<gene>
    <name evidence="3" type="ORF">B0T10DRAFT_133441</name>
</gene>
<evidence type="ECO:0000313" key="3">
    <source>
        <dbReference type="EMBL" id="KAH6884078.1"/>
    </source>
</evidence>
<proteinExistence type="predicted"/>
<evidence type="ECO:0000313" key="4">
    <source>
        <dbReference type="Proteomes" id="UP000777438"/>
    </source>
</evidence>